<proteinExistence type="predicted"/>
<comment type="caution">
    <text evidence="1">The sequence shown here is derived from an EMBL/GenBank/DDBJ whole genome shotgun (WGS) entry which is preliminary data.</text>
</comment>
<evidence type="ECO:0000313" key="2">
    <source>
        <dbReference type="Proteomes" id="UP000822476"/>
    </source>
</evidence>
<sequence length="78" mass="9433">FQHISKFFCRHDYLRCEPRVSLDQDYRSHPLETFVHCSETLNKPPLRTIITETHVPKLQVRRSETLRRQNIHVDNGYQ</sequence>
<organism evidence="1 2">
    <name type="scientific">Paragonimus skrjabini miyazakii</name>
    <dbReference type="NCBI Taxonomy" id="59628"/>
    <lineage>
        <taxon>Eukaryota</taxon>
        <taxon>Metazoa</taxon>
        <taxon>Spiralia</taxon>
        <taxon>Lophotrochozoa</taxon>
        <taxon>Platyhelminthes</taxon>
        <taxon>Trematoda</taxon>
        <taxon>Digenea</taxon>
        <taxon>Plagiorchiida</taxon>
        <taxon>Troglotremata</taxon>
        <taxon>Troglotrematidae</taxon>
        <taxon>Paragonimus</taxon>
    </lineage>
</organism>
<protein>
    <submittedName>
        <fullName evidence="1">Uncharacterized protein</fullName>
    </submittedName>
</protein>
<gene>
    <name evidence="1" type="ORF">EG68_12407</name>
</gene>
<dbReference type="EMBL" id="JTDE01001874">
    <property type="protein sequence ID" value="KAF7258209.1"/>
    <property type="molecule type" value="Genomic_DNA"/>
</dbReference>
<evidence type="ECO:0000313" key="1">
    <source>
        <dbReference type="EMBL" id="KAF7258209.1"/>
    </source>
</evidence>
<keyword evidence="2" id="KW-1185">Reference proteome</keyword>
<dbReference type="Proteomes" id="UP000822476">
    <property type="component" value="Unassembled WGS sequence"/>
</dbReference>
<dbReference type="AlphaFoldDB" id="A0A8S9YT82"/>
<name>A0A8S9YT82_9TREM</name>
<feature type="non-terminal residue" evidence="1">
    <location>
        <position position="1"/>
    </location>
</feature>
<accession>A0A8S9YT82</accession>
<reference evidence="1" key="1">
    <citation type="submission" date="2019-07" db="EMBL/GenBank/DDBJ databases">
        <title>Annotation for the trematode Paragonimus miyazaki's.</title>
        <authorList>
            <person name="Choi Y.-J."/>
        </authorList>
    </citation>
    <scope>NUCLEOTIDE SEQUENCE</scope>
    <source>
        <strain evidence="1">Japan</strain>
    </source>
</reference>